<feature type="domain" description="Flagellar basal-body/hook protein C-terminal" evidence="6">
    <location>
        <begin position="190"/>
        <end position="229"/>
    </location>
</feature>
<gene>
    <name evidence="8" type="ORF">BAR1_17735</name>
</gene>
<dbReference type="Pfam" id="PF00460">
    <property type="entry name" value="Flg_bb_rod"/>
    <property type="match status" value="1"/>
</dbReference>
<dbReference type="NCBIfam" id="TIGR02490">
    <property type="entry name" value="flgF"/>
    <property type="match status" value="1"/>
</dbReference>
<feature type="domain" description="Flagellar hook protein FlgE/F/G-like D1" evidence="7">
    <location>
        <begin position="82"/>
        <end position="148"/>
    </location>
</feature>
<protein>
    <recommendedName>
        <fullName evidence="4">Flagellar basal-body rod protein FlgF</fullName>
    </recommendedName>
</protein>
<comment type="similarity">
    <text evidence="2 4">Belongs to the flagella basal body rod proteins family.</text>
</comment>
<accession>A0A347UL82</accession>
<keyword evidence="8" id="KW-0282">Flagellum</keyword>
<dbReference type="PANTHER" id="PTHR30435">
    <property type="entry name" value="FLAGELLAR PROTEIN"/>
    <property type="match status" value="1"/>
</dbReference>
<keyword evidence="8" id="KW-0969">Cilium</keyword>
<keyword evidence="9" id="KW-1185">Reference proteome</keyword>
<proteinExistence type="inferred from homology"/>
<dbReference type="InterPro" id="IPR037925">
    <property type="entry name" value="FlgE/F/G-like"/>
</dbReference>
<keyword evidence="8" id="KW-0966">Cell projection</keyword>
<sequence length="238" mass="25671">MDNAGYTTLTRQAGLMREMSTVANNLANLSTTGFRKEGVIFAEHIKALDGNEDSLSMASANVRLTVQQQGTLTQTNGRFDFAIEGEGFFMIETPDGNQLTRAGNFTPNGEGELVTPDGYRLLDGGGSPIFIPPDARSIAVAADGTLSADGVPQTQIGLFTPADPTDLSRQNGVRFQVRGDVIPVEDSAIMQGFVEDSNVNPVIEIARMIEVQRAYELGQGFLDKEDERIRGVLQTLGR</sequence>
<dbReference type="InterPro" id="IPR019776">
    <property type="entry name" value="Flagellar_basal_body_rod_CS"/>
</dbReference>
<dbReference type="Pfam" id="PF06429">
    <property type="entry name" value="Flg_bbr_C"/>
    <property type="match status" value="1"/>
</dbReference>
<name>A0A347UL82_9RHOB</name>
<evidence type="ECO:0000259" key="6">
    <source>
        <dbReference type="Pfam" id="PF06429"/>
    </source>
</evidence>
<dbReference type="PROSITE" id="PS00588">
    <property type="entry name" value="FLAGELLA_BB_ROD"/>
    <property type="match status" value="1"/>
</dbReference>
<evidence type="ECO:0000259" key="5">
    <source>
        <dbReference type="Pfam" id="PF00460"/>
    </source>
</evidence>
<dbReference type="PANTHER" id="PTHR30435:SF19">
    <property type="entry name" value="FLAGELLAR BASAL-BODY ROD PROTEIN FLGG"/>
    <property type="match status" value="1"/>
</dbReference>
<comment type="subunit">
    <text evidence="4">The basal body constitutes a major portion of the flagellar organelle and consists of five rings (E,L,P,S, and M) mounted on a central rod. The rod consists of about 26 subunits of FlgG in the distal portion, and FlgB, FlgC and FlgF are thought to build up the proximal portion of the rod with about 6 subunits each.</text>
</comment>
<evidence type="ECO:0000256" key="2">
    <source>
        <dbReference type="ARBA" id="ARBA00009677"/>
    </source>
</evidence>
<comment type="subcellular location">
    <subcellularLocation>
        <location evidence="1 4">Bacterial flagellum basal body</location>
    </subcellularLocation>
</comment>
<evidence type="ECO:0000256" key="1">
    <source>
        <dbReference type="ARBA" id="ARBA00004117"/>
    </source>
</evidence>
<dbReference type="EMBL" id="CP032125">
    <property type="protein sequence ID" value="AXX99610.1"/>
    <property type="molecule type" value="Genomic_DNA"/>
</dbReference>
<dbReference type="InterPro" id="IPR010930">
    <property type="entry name" value="Flg_bb/hook_C_dom"/>
</dbReference>
<dbReference type="AlphaFoldDB" id="A0A347UL82"/>
<dbReference type="InterPro" id="IPR053967">
    <property type="entry name" value="LlgE_F_G-like_D1"/>
</dbReference>
<reference evidence="8 9" key="1">
    <citation type="submission" date="2018-09" db="EMBL/GenBank/DDBJ databases">
        <title>Profundibacter amoris BAR1 gen. nov., sp. nov., a new member of the Roseobacter clade isolated at Lokis Castle Vent Field on the Arctic Mid-Oceanic Ridge.</title>
        <authorList>
            <person name="Le Moine Bauer S."/>
            <person name="Sjoeberg A.G."/>
            <person name="L'Haridon S."/>
            <person name="Stokke R."/>
            <person name="Roalkvam I."/>
            <person name="Steen I.H."/>
            <person name="Dahle H."/>
        </authorList>
    </citation>
    <scope>NUCLEOTIDE SEQUENCE [LARGE SCALE GENOMIC DNA]</scope>
    <source>
        <strain evidence="8 9">BAR1</strain>
    </source>
</reference>
<keyword evidence="3 4" id="KW-0975">Bacterial flagellum</keyword>
<evidence type="ECO:0000259" key="7">
    <source>
        <dbReference type="Pfam" id="PF22692"/>
    </source>
</evidence>
<feature type="domain" description="Flagellar basal body rod protein N-terminal" evidence="5">
    <location>
        <begin position="16"/>
        <end position="35"/>
    </location>
</feature>
<dbReference type="Pfam" id="PF22692">
    <property type="entry name" value="LlgE_F_G_D1"/>
    <property type="match status" value="1"/>
</dbReference>
<organism evidence="8 9">
    <name type="scientific">Profundibacter amoris</name>
    <dbReference type="NCBI Taxonomy" id="2171755"/>
    <lineage>
        <taxon>Bacteria</taxon>
        <taxon>Pseudomonadati</taxon>
        <taxon>Pseudomonadota</taxon>
        <taxon>Alphaproteobacteria</taxon>
        <taxon>Rhodobacterales</taxon>
        <taxon>Paracoccaceae</taxon>
        <taxon>Profundibacter</taxon>
    </lineage>
</organism>
<dbReference type="RefSeq" id="WP_118944261.1">
    <property type="nucleotide sequence ID" value="NZ_CP032125.1"/>
</dbReference>
<dbReference type="GO" id="GO:0071978">
    <property type="term" value="P:bacterial-type flagellum-dependent swarming motility"/>
    <property type="evidence" value="ECO:0007669"/>
    <property type="project" value="TreeGrafter"/>
</dbReference>
<dbReference type="SUPFAM" id="SSF117143">
    <property type="entry name" value="Flagellar hook protein flgE"/>
    <property type="match status" value="1"/>
</dbReference>
<dbReference type="KEGG" id="pamo:BAR1_17735"/>
<evidence type="ECO:0000256" key="3">
    <source>
        <dbReference type="ARBA" id="ARBA00023143"/>
    </source>
</evidence>
<dbReference type="NCBIfam" id="NF009332">
    <property type="entry name" value="PRK12690.1"/>
    <property type="match status" value="1"/>
</dbReference>
<evidence type="ECO:0000313" key="9">
    <source>
        <dbReference type="Proteomes" id="UP000261704"/>
    </source>
</evidence>
<dbReference type="Proteomes" id="UP000261704">
    <property type="component" value="Chromosome"/>
</dbReference>
<dbReference type="OrthoDB" id="9804559at2"/>
<dbReference type="InterPro" id="IPR020013">
    <property type="entry name" value="Flagellar_FlgE/F/G"/>
</dbReference>
<evidence type="ECO:0000313" key="8">
    <source>
        <dbReference type="EMBL" id="AXX99610.1"/>
    </source>
</evidence>
<dbReference type="NCBIfam" id="TIGR03506">
    <property type="entry name" value="FlgEFG_subfam"/>
    <property type="match status" value="1"/>
</dbReference>
<evidence type="ECO:0000256" key="4">
    <source>
        <dbReference type="RuleBase" id="RU362116"/>
    </source>
</evidence>
<dbReference type="GO" id="GO:0030694">
    <property type="term" value="C:bacterial-type flagellum basal body, rod"/>
    <property type="evidence" value="ECO:0007669"/>
    <property type="project" value="UniProtKB-UniRule"/>
</dbReference>
<dbReference type="InterPro" id="IPR001444">
    <property type="entry name" value="Flag_bb_rod_N"/>
</dbReference>
<dbReference type="InterPro" id="IPR012836">
    <property type="entry name" value="FlgF"/>
</dbReference>